<feature type="domain" description="MIF4G" evidence="1">
    <location>
        <begin position="20"/>
        <end position="83"/>
    </location>
</feature>
<dbReference type="GO" id="GO:0005634">
    <property type="term" value="C:nucleus"/>
    <property type="evidence" value="ECO:0007669"/>
    <property type="project" value="TreeGrafter"/>
</dbReference>
<dbReference type="InterPro" id="IPR003890">
    <property type="entry name" value="MIF4G-like_typ-3"/>
</dbReference>
<dbReference type="Proteomes" id="UP000278627">
    <property type="component" value="Unassembled WGS sequence"/>
</dbReference>
<dbReference type="SUPFAM" id="SSF48371">
    <property type="entry name" value="ARM repeat"/>
    <property type="match status" value="1"/>
</dbReference>
<dbReference type="GO" id="GO:0005846">
    <property type="term" value="C:nuclear cap binding complex"/>
    <property type="evidence" value="ECO:0007669"/>
    <property type="project" value="InterPro"/>
</dbReference>
<dbReference type="PANTHER" id="PTHR12412:SF2">
    <property type="entry name" value="NUCLEAR CAP-BINDING PROTEIN SUBUNIT 1"/>
    <property type="match status" value="1"/>
</dbReference>
<sequence length="121" mass="13566">MSYSKINFCFDFLSVKSFQSSSSLESNLESLAQVLETDLDTYKEHIIDILVKCVCSMPNKLTIYSTLVGLLNAKKYNFGAEVIFFSDLVNCRVITVDSFVDFLGDLINSASQTGIPQVRRD</sequence>
<dbReference type="GO" id="GO:0000184">
    <property type="term" value="P:nuclear-transcribed mRNA catabolic process, nonsense-mediated decay"/>
    <property type="evidence" value="ECO:0007669"/>
    <property type="project" value="TreeGrafter"/>
</dbReference>
<reference evidence="2 3" key="1">
    <citation type="submission" date="2018-11" db="EMBL/GenBank/DDBJ databases">
        <authorList>
            <consortium name="Pathogen Informatics"/>
        </authorList>
    </citation>
    <scope>NUCLEOTIDE SEQUENCE [LARGE SCALE GENOMIC DNA]</scope>
</reference>
<dbReference type="GO" id="GO:0003729">
    <property type="term" value="F:mRNA binding"/>
    <property type="evidence" value="ECO:0007669"/>
    <property type="project" value="TreeGrafter"/>
</dbReference>
<dbReference type="EMBL" id="UZAD01007404">
    <property type="protein sequence ID" value="VDN88251.1"/>
    <property type="molecule type" value="Genomic_DNA"/>
</dbReference>
<dbReference type="PANTHER" id="PTHR12412">
    <property type="entry name" value="CAP BINDING PROTEIN"/>
    <property type="match status" value="1"/>
</dbReference>
<evidence type="ECO:0000313" key="2">
    <source>
        <dbReference type="EMBL" id="VDN88251.1"/>
    </source>
</evidence>
<keyword evidence="3" id="KW-1185">Reference proteome</keyword>
<gene>
    <name evidence="2" type="ORF">BPAG_LOCUS7065</name>
</gene>
<evidence type="ECO:0000259" key="1">
    <source>
        <dbReference type="Pfam" id="PF02854"/>
    </source>
</evidence>
<accession>A0A3P7U2A3</accession>
<dbReference type="InterPro" id="IPR016024">
    <property type="entry name" value="ARM-type_fold"/>
</dbReference>
<dbReference type="InterPro" id="IPR027159">
    <property type="entry name" value="CBP80"/>
</dbReference>
<dbReference type="GO" id="GO:0006406">
    <property type="term" value="P:mRNA export from nucleus"/>
    <property type="evidence" value="ECO:0007669"/>
    <property type="project" value="InterPro"/>
</dbReference>
<name>A0A3P7U2A3_BRUPA</name>
<dbReference type="Gene3D" id="1.25.40.180">
    <property type="match status" value="2"/>
</dbReference>
<dbReference type="AlphaFoldDB" id="A0A3P7U2A3"/>
<feature type="non-terminal residue" evidence="2">
    <location>
        <position position="121"/>
    </location>
</feature>
<protein>
    <recommendedName>
        <fullName evidence="1">MIF4G domain-containing protein</fullName>
    </recommendedName>
</protein>
<proteinExistence type="predicted"/>
<dbReference type="GO" id="GO:0000339">
    <property type="term" value="F:RNA cap binding"/>
    <property type="evidence" value="ECO:0007669"/>
    <property type="project" value="InterPro"/>
</dbReference>
<dbReference type="Pfam" id="PF02854">
    <property type="entry name" value="MIF4G"/>
    <property type="match status" value="1"/>
</dbReference>
<evidence type="ECO:0000313" key="3">
    <source>
        <dbReference type="Proteomes" id="UP000278627"/>
    </source>
</evidence>
<organism evidence="2 3">
    <name type="scientific">Brugia pahangi</name>
    <name type="common">Filarial nematode worm</name>
    <dbReference type="NCBI Taxonomy" id="6280"/>
    <lineage>
        <taxon>Eukaryota</taxon>
        <taxon>Metazoa</taxon>
        <taxon>Ecdysozoa</taxon>
        <taxon>Nematoda</taxon>
        <taxon>Chromadorea</taxon>
        <taxon>Rhabditida</taxon>
        <taxon>Spirurina</taxon>
        <taxon>Spiruromorpha</taxon>
        <taxon>Filarioidea</taxon>
        <taxon>Onchocercidae</taxon>
        <taxon>Brugia</taxon>
    </lineage>
</organism>